<dbReference type="EMBL" id="CADIKB010000017">
    <property type="protein sequence ID" value="CAB3704265.1"/>
    <property type="molecule type" value="Genomic_DNA"/>
</dbReference>
<gene>
    <name evidence="2" type="ORF">LMG22037_03677</name>
</gene>
<organism evidence="2 3">
    <name type="scientific">Paraburkholderia phenoliruptrix</name>
    <dbReference type="NCBI Taxonomy" id="252970"/>
    <lineage>
        <taxon>Bacteria</taxon>
        <taxon>Pseudomonadati</taxon>
        <taxon>Pseudomonadota</taxon>
        <taxon>Betaproteobacteria</taxon>
        <taxon>Burkholderiales</taxon>
        <taxon>Burkholderiaceae</taxon>
        <taxon>Paraburkholderia</taxon>
    </lineage>
</organism>
<evidence type="ECO:0000313" key="2">
    <source>
        <dbReference type="EMBL" id="CAB3704265.1"/>
    </source>
</evidence>
<proteinExistence type="predicted"/>
<dbReference type="AlphaFoldDB" id="A0A6J5BF81"/>
<feature type="region of interest" description="Disordered" evidence="1">
    <location>
        <begin position="28"/>
        <end position="48"/>
    </location>
</feature>
<dbReference type="Proteomes" id="UP000494249">
    <property type="component" value="Unassembled WGS sequence"/>
</dbReference>
<sequence>MNTRPTCTTFTDELTDLVARLSSFGNLADANRKSPPCRGSSPKKSHGLFTMAKTGPVAMMHDRGSPAQCPLSIRRLCAPVAGGQPETEIESPSNPSRRVDGEVNLEQETTVIVSRHGRLHEVNVLTPALLLERDWKQPGDCICSWSTVFTLKYVFQTVSTRQAFEHAEHSLASLPASVIKSYNDAYLDYLLTPCIKHDRAKEAKRLREALKIPTIWTELRVRVRPVSHVRESLSTPLDRHLSGHTSRVQILDMAVPHHAENPCSEDVLIEHRPLFRPRPTPQNTHDREAQSPAPASALGA</sequence>
<protein>
    <submittedName>
        <fullName evidence="2">Uncharacterized protein</fullName>
    </submittedName>
</protein>
<accession>A0A6J5BF81</accession>
<reference evidence="2 3" key="1">
    <citation type="submission" date="2020-04" db="EMBL/GenBank/DDBJ databases">
        <authorList>
            <person name="De Canck E."/>
        </authorList>
    </citation>
    <scope>NUCLEOTIDE SEQUENCE [LARGE SCALE GENOMIC DNA]</scope>
    <source>
        <strain evidence="2 3">LMG 22037</strain>
    </source>
</reference>
<feature type="region of interest" description="Disordered" evidence="1">
    <location>
        <begin position="275"/>
        <end position="300"/>
    </location>
</feature>
<name>A0A6J5BF81_9BURK</name>
<evidence type="ECO:0000256" key="1">
    <source>
        <dbReference type="SAM" id="MobiDB-lite"/>
    </source>
</evidence>
<evidence type="ECO:0000313" key="3">
    <source>
        <dbReference type="Proteomes" id="UP000494249"/>
    </source>
</evidence>